<dbReference type="EMBL" id="GBRH01186698">
    <property type="protein sequence ID" value="JAE11198.1"/>
    <property type="molecule type" value="Transcribed_RNA"/>
</dbReference>
<sequence length="40" mass="4457">MYKGKLRPLHILNLNSNEVVSVHKEATHGPNFVHPGATCF</sequence>
<name>A0A0A9FSA7_ARUDO</name>
<evidence type="ECO:0000313" key="1">
    <source>
        <dbReference type="EMBL" id="JAE11198.1"/>
    </source>
</evidence>
<reference evidence="1" key="2">
    <citation type="journal article" date="2015" name="Data Brief">
        <title>Shoot transcriptome of the giant reed, Arundo donax.</title>
        <authorList>
            <person name="Barrero R.A."/>
            <person name="Guerrero F.D."/>
            <person name="Moolhuijzen P."/>
            <person name="Goolsby J.A."/>
            <person name="Tidwell J."/>
            <person name="Bellgard S.E."/>
            <person name="Bellgard M.I."/>
        </authorList>
    </citation>
    <scope>NUCLEOTIDE SEQUENCE</scope>
    <source>
        <tissue evidence="1">Shoot tissue taken approximately 20 cm above the soil surface</tissue>
    </source>
</reference>
<dbReference type="AlphaFoldDB" id="A0A0A9FSA7"/>
<organism evidence="1">
    <name type="scientific">Arundo donax</name>
    <name type="common">Giant reed</name>
    <name type="synonym">Donax arundinaceus</name>
    <dbReference type="NCBI Taxonomy" id="35708"/>
    <lineage>
        <taxon>Eukaryota</taxon>
        <taxon>Viridiplantae</taxon>
        <taxon>Streptophyta</taxon>
        <taxon>Embryophyta</taxon>
        <taxon>Tracheophyta</taxon>
        <taxon>Spermatophyta</taxon>
        <taxon>Magnoliopsida</taxon>
        <taxon>Liliopsida</taxon>
        <taxon>Poales</taxon>
        <taxon>Poaceae</taxon>
        <taxon>PACMAD clade</taxon>
        <taxon>Arundinoideae</taxon>
        <taxon>Arundineae</taxon>
        <taxon>Arundo</taxon>
    </lineage>
</organism>
<protein>
    <submittedName>
        <fullName evidence="1">Uncharacterized protein</fullName>
    </submittedName>
</protein>
<reference evidence="1" key="1">
    <citation type="submission" date="2014-09" db="EMBL/GenBank/DDBJ databases">
        <authorList>
            <person name="Magalhaes I.L.F."/>
            <person name="Oliveira U."/>
            <person name="Santos F.R."/>
            <person name="Vidigal T.H.D.A."/>
            <person name="Brescovit A.D."/>
            <person name="Santos A.J."/>
        </authorList>
    </citation>
    <scope>NUCLEOTIDE SEQUENCE</scope>
    <source>
        <tissue evidence="1">Shoot tissue taken approximately 20 cm above the soil surface</tissue>
    </source>
</reference>
<accession>A0A0A9FSA7</accession>
<proteinExistence type="predicted"/>